<name>A0A3L6TFG2_PANMI</name>
<dbReference type="AlphaFoldDB" id="A0A3L6TFG2"/>
<feature type="region of interest" description="Disordered" evidence="1">
    <location>
        <begin position="1"/>
        <end position="37"/>
    </location>
</feature>
<evidence type="ECO:0000256" key="1">
    <source>
        <dbReference type="SAM" id="MobiDB-lite"/>
    </source>
</evidence>
<protein>
    <submittedName>
        <fullName evidence="2">Uncharacterized protein</fullName>
    </submittedName>
</protein>
<gene>
    <name evidence="2" type="ORF">C2845_PM03G02430</name>
</gene>
<dbReference type="InterPro" id="IPR044821">
    <property type="entry name" value="At1g28695/At4g15970-like"/>
</dbReference>
<evidence type="ECO:0000313" key="3">
    <source>
        <dbReference type="Proteomes" id="UP000275267"/>
    </source>
</evidence>
<comment type="caution">
    <text evidence="2">The sequence shown here is derived from an EMBL/GenBank/DDBJ whole genome shotgun (WGS) entry which is preliminary data.</text>
</comment>
<sequence length="91" mass="10244">MWRIAGFGPRPASAQRASFQHPPLASASSSQRRHFARLRHAQRRKDFRKLCTFHANCVIGLNAKLETLRGVLDEWKRFKAKAGANGTALTD</sequence>
<dbReference type="PANTHER" id="PTHR46038:SF5">
    <property type="entry name" value="NUCLEOTIDE-DIPHOSPHO-SUGAR TRANSFERASE FAMILY PROTEIN"/>
    <property type="match status" value="1"/>
</dbReference>
<keyword evidence="3" id="KW-1185">Reference proteome</keyword>
<dbReference type="EMBL" id="PQIB02000002">
    <property type="protein sequence ID" value="RLN35546.1"/>
    <property type="molecule type" value="Genomic_DNA"/>
</dbReference>
<evidence type="ECO:0000313" key="2">
    <source>
        <dbReference type="EMBL" id="RLN35546.1"/>
    </source>
</evidence>
<accession>A0A3L6TFG2</accession>
<dbReference type="Proteomes" id="UP000275267">
    <property type="component" value="Unassembled WGS sequence"/>
</dbReference>
<dbReference type="PANTHER" id="PTHR46038">
    <property type="entry name" value="EXPRESSED PROTEIN-RELATED"/>
    <property type="match status" value="1"/>
</dbReference>
<proteinExistence type="predicted"/>
<organism evidence="2 3">
    <name type="scientific">Panicum miliaceum</name>
    <name type="common">Proso millet</name>
    <name type="synonym">Broomcorn millet</name>
    <dbReference type="NCBI Taxonomy" id="4540"/>
    <lineage>
        <taxon>Eukaryota</taxon>
        <taxon>Viridiplantae</taxon>
        <taxon>Streptophyta</taxon>
        <taxon>Embryophyta</taxon>
        <taxon>Tracheophyta</taxon>
        <taxon>Spermatophyta</taxon>
        <taxon>Magnoliopsida</taxon>
        <taxon>Liliopsida</taxon>
        <taxon>Poales</taxon>
        <taxon>Poaceae</taxon>
        <taxon>PACMAD clade</taxon>
        <taxon>Panicoideae</taxon>
        <taxon>Panicodae</taxon>
        <taxon>Paniceae</taxon>
        <taxon>Panicinae</taxon>
        <taxon>Panicum</taxon>
        <taxon>Panicum sect. Panicum</taxon>
    </lineage>
</organism>
<reference evidence="3" key="1">
    <citation type="journal article" date="2019" name="Nat. Commun.">
        <title>The genome of broomcorn millet.</title>
        <authorList>
            <person name="Zou C."/>
            <person name="Miki D."/>
            <person name="Li D."/>
            <person name="Tang Q."/>
            <person name="Xiao L."/>
            <person name="Rajput S."/>
            <person name="Deng P."/>
            <person name="Jia W."/>
            <person name="Huang R."/>
            <person name="Zhang M."/>
            <person name="Sun Y."/>
            <person name="Hu J."/>
            <person name="Fu X."/>
            <person name="Schnable P.S."/>
            <person name="Li F."/>
            <person name="Zhang H."/>
            <person name="Feng B."/>
            <person name="Zhu X."/>
            <person name="Liu R."/>
            <person name="Schnable J.C."/>
            <person name="Zhu J.-K."/>
            <person name="Zhang H."/>
        </authorList>
    </citation>
    <scope>NUCLEOTIDE SEQUENCE [LARGE SCALE GENOMIC DNA]</scope>
</reference>